<evidence type="ECO:0000313" key="4">
    <source>
        <dbReference type="Proteomes" id="UP000238322"/>
    </source>
</evidence>
<dbReference type="Pfam" id="PF08670">
    <property type="entry name" value="MEKHLA"/>
    <property type="match status" value="1"/>
</dbReference>
<gene>
    <name evidence="3" type="ORF">C5Y83_14540</name>
</gene>
<dbReference type="OrthoDB" id="9794448at2"/>
<name>A0A2S8FRB3_9BACT</name>
<feature type="domain" description="MEKHLA" evidence="2">
    <location>
        <begin position="40"/>
        <end position="180"/>
    </location>
</feature>
<dbReference type="EMBL" id="PUHY01000010">
    <property type="protein sequence ID" value="PQO34716.1"/>
    <property type="molecule type" value="Genomic_DNA"/>
</dbReference>
<protein>
    <submittedName>
        <fullName evidence="3">MEKHLA domain-containing protein</fullName>
    </submittedName>
</protein>
<dbReference type="InterPro" id="IPR013978">
    <property type="entry name" value="MEKHLA"/>
</dbReference>
<reference evidence="3 4" key="1">
    <citation type="submission" date="2018-02" db="EMBL/GenBank/DDBJ databases">
        <title>Comparative genomes isolates from brazilian mangrove.</title>
        <authorList>
            <person name="Araujo J.E."/>
            <person name="Taketani R.G."/>
            <person name="Silva M.C.P."/>
            <person name="Loureco M.V."/>
            <person name="Andreote F.D."/>
        </authorList>
    </citation>
    <scope>NUCLEOTIDE SEQUENCE [LARGE SCALE GENOMIC DNA]</scope>
    <source>
        <strain evidence="3 4">Hex-1 MGV</strain>
    </source>
</reference>
<accession>A0A2S8FRB3</accession>
<comment type="caution">
    <text evidence="3">The sequence shown here is derived from an EMBL/GenBank/DDBJ whole genome shotgun (WGS) entry which is preliminary data.</text>
</comment>
<dbReference type="AlphaFoldDB" id="A0A2S8FRB3"/>
<feature type="region of interest" description="Disordered" evidence="1">
    <location>
        <begin position="1"/>
        <end position="27"/>
    </location>
</feature>
<proteinExistence type="predicted"/>
<evidence type="ECO:0000313" key="3">
    <source>
        <dbReference type="EMBL" id="PQO34716.1"/>
    </source>
</evidence>
<evidence type="ECO:0000256" key="1">
    <source>
        <dbReference type="SAM" id="MobiDB-lite"/>
    </source>
</evidence>
<feature type="compositionally biased region" description="Basic residues" evidence="1">
    <location>
        <begin position="1"/>
        <end position="11"/>
    </location>
</feature>
<feature type="compositionally biased region" description="Polar residues" evidence="1">
    <location>
        <begin position="15"/>
        <end position="24"/>
    </location>
</feature>
<evidence type="ECO:0000259" key="2">
    <source>
        <dbReference type="Pfam" id="PF08670"/>
    </source>
</evidence>
<organism evidence="3 4">
    <name type="scientific">Blastopirellula marina</name>
    <dbReference type="NCBI Taxonomy" id="124"/>
    <lineage>
        <taxon>Bacteria</taxon>
        <taxon>Pseudomonadati</taxon>
        <taxon>Planctomycetota</taxon>
        <taxon>Planctomycetia</taxon>
        <taxon>Pirellulales</taxon>
        <taxon>Pirellulaceae</taxon>
        <taxon>Blastopirellula</taxon>
    </lineage>
</organism>
<sequence>MLSQSRVRRFRSLPPSRSKNSLVNQHDDASPLLDHGWPELLQILLDSFQNRLGRELVPRSGRLHEDAKRVYKAPFVVVSHNNAADPVLTFGNLTALQLWEMTADTFRQTPSRMTAEPMHRDERARLLERTTRDGYVDDYRGIRISSTGRRFQIEEAIVWNLHDKAGEYVGQAATFDHWTFLES</sequence>
<dbReference type="Proteomes" id="UP000238322">
    <property type="component" value="Unassembled WGS sequence"/>
</dbReference>